<organism evidence="1 2">
    <name type="scientific">Rufibacter tibetensis</name>
    <dbReference type="NCBI Taxonomy" id="512763"/>
    <lineage>
        <taxon>Bacteria</taxon>
        <taxon>Pseudomonadati</taxon>
        <taxon>Bacteroidota</taxon>
        <taxon>Cytophagia</taxon>
        <taxon>Cytophagales</taxon>
        <taxon>Hymenobacteraceae</taxon>
        <taxon>Rufibacter</taxon>
    </lineage>
</organism>
<reference evidence="1 2" key="1">
    <citation type="submission" date="2015-08" db="EMBL/GenBank/DDBJ databases">
        <title>Complete genome sequence of Rufibacter tibetensis strain 1351t, a radiation-resistant bacterium from tibet plateau.</title>
        <authorList>
            <person name="Dai J."/>
        </authorList>
    </citation>
    <scope>NUCLEOTIDE SEQUENCE [LARGE SCALE GENOMIC DNA]</scope>
    <source>
        <strain evidence="1 2">1351</strain>
    </source>
</reference>
<protein>
    <submittedName>
        <fullName evidence="1">Uncharacterized protein</fullName>
    </submittedName>
</protein>
<evidence type="ECO:0000313" key="2">
    <source>
        <dbReference type="Proteomes" id="UP000061382"/>
    </source>
</evidence>
<dbReference type="PATRIC" id="fig|512763.3.peg.1518"/>
<dbReference type="Proteomes" id="UP000061382">
    <property type="component" value="Chromosome"/>
</dbReference>
<proteinExistence type="predicted"/>
<dbReference type="EMBL" id="CP012643">
    <property type="protein sequence ID" value="ALI98736.1"/>
    <property type="molecule type" value="Genomic_DNA"/>
</dbReference>
<dbReference type="AlphaFoldDB" id="A0A0N7HWA9"/>
<accession>A0A0N7HWA9</accession>
<dbReference type="KEGG" id="rti:DC20_06865"/>
<keyword evidence="2" id="KW-1185">Reference proteome</keyword>
<evidence type="ECO:0000313" key="1">
    <source>
        <dbReference type="EMBL" id="ALI98736.1"/>
    </source>
</evidence>
<sequence>MASSFLRGQVCLCGTNTYLIRESSAFFCLISQKKGKNRVHQIRNSFPYYNQPSFMLQFKTEKPFSSLFQKKAAKRLLLLQ</sequence>
<gene>
    <name evidence="1" type="ORF">DC20_06865</name>
</gene>
<name>A0A0N7HWA9_9BACT</name>